<dbReference type="Pfam" id="PF01479">
    <property type="entry name" value="S4"/>
    <property type="match status" value="1"/>
</dbReference>
<evidence type="ECO:0000256" key="4">
    <source>
        <dbReference type="RuleBase" id="RU003887"/>
    </source>
</evidence>
<evidence type="ECO:0000259" key="5">
    <source>
        <dbReference type="SMART" id="SM00363"/>
    </source>
</evidence>
<dbReference type="InterPro" id="IPR050343">
    <property type="entry name" value="RsuA_PseudoU_synthase"/>
</dbReference>
<sequence>MRIQKYISLTGYCSRRETQRLIQAERITINGHVCDKDSVVEDGDIVLIDHKEIPIKQSMIYIAYNKSVGIICTSNPSIEGNIFAAVPSSERIFPVGRLDKDSQGLILLTNDGELANRISYADYEHEKEYEVTVNQPVTDLFLQKMAEGVAILDTITKPAITSQVSKYVFRIILTQGLNRQIRRMCKTLGYEVEKLERIRIMNVILGDLKAGEWRELGKTEVEELKYQMYLEAAQRTAL</sequence>
<reference evidence="6 7" key="1">
    <citation type="submission" date="2023-07" db="EMBL/GenBank/DDBJ databases">
        <title>Sorghum-associated microbial communities from plants grown in Nebraska, USA.</title>
        <authorList>
            <person name="Schachtman D."/>
        </authorList>
    </citation>
    <scope>NUCLEOTIDE SEQUENCE [LARGE SCALE GENOMIC DNA]</scope>
    <source>
        <strain evidence="6 7">BE211</strain>
    </source>
</reference>
<accession>A0ABU1U3C8</accession>
<organism evidence="6 7">
    <name type="scientific">Fictibacillus barbaricus</name>
    <dbReference type="NCBI Taxonomy" id="182136"/>
    <lineage>
        <taxon>Bacteria</taxon>
        <taxon>Bacillati</taxon>
        <taxon>Bacillota</taxon>
        <taxon>Bacilli</taxon>
        <taxon>Bacillales</taxon>
        <taxon>Fictibacillaceae</taxon>
        <taxon>Fictibacillus</taxon>
    </lineage>
</organism>
<dbReference type="InterPro" id="IPR020103">
    <property type="entry name" value="PsdUridine_synth_cat_dom_sf"/>
</dbReference>
<evidence type="ECO:0000313" key="7">
    <source>
        <dbReference type="Proteomes" id="UP001258181"/>
    </source>
</evidence>
<dbReference type="CDD" id="cd00165">
    <property type="entry name" value="S4"/>
    <property type="match status" value="1"/>
</dbReference>
<evidence type="ECO:0000256" key="1">
    <source>
        <dbReference type="ARBA" id="ARBA00008348"/>
    </source>
</evidence>
<dbReference type="GO" id="GO:0160138">
    <property type="term" value="F:23S rRNA pseudouridine(2604) synthase activity"/>
    <property type="evidence" value="ECO:0007669"/>
    <property type="project" value="UniProtKB-EC"/>
</dbReference>
<dbReference type="Gene3D" id="3.10.290.10">
    <property type="entry name" value="RNA-binding S4 domain"/>
    <property type="match status" value="1"/>
</dbReference>
<keyword evidence="3" id="KW-0694">RNA-binding</keyword>
<dbReference type="EMBL" id="JAVDWA010000005">
    <property type="protein sequence ID" value="MDR7073990.1"/>
    <property type="molecule type" value="Genomic_DNA"/>
</dbReference>
<gene>
    <name evidence="6" type="ORF">J2X07_002980</name>
</gene>
<dbReference type="SUPFAM" id="SSF55120">
    <property type="entry name" value="Pseudouridine synthase"/>
    <property type="match status" value="1"/>
</dbReference>
<dbReference type="SMART" id="SM00363">
    <property type="entry name" value="S4"/>
    <property type="match status" value="1"/>
</dbReference>
<dbReference type="PROSITE" id="PS50889">
    <property type="entry name" value="S4"/>
    <property type="match status" value="1"/>
</dbReference>
<dbReference type="EC" id="5.4.99.-" evidence="4"/>
<comment type="caution">
    <text evidence="6">The sequence shown here is derived from an EMBL/GenBank/DDBJ whole genome shotgun (WGS) entry which is preliminary data.</text>
</comment>
<keyword evidence="7" id="KW-1185">Reference proteome</keyword>
<evidence type="ECO:0000256" key="2">
    <source>
        <dbReference type="ARBA" id="ARBA00023235"/>
    </source>
</evidence>
<dbReference type="Gene3D" id="3.30.70.580">
    <property type="entry name" value="Pseudouridine synthase I, catalytic domain, N-terminal subdomain"/>
    <property type="match status" value="1"/>
</dbReference>
<name>A0ABU1U3C8_9BACL</name>
<dbReference type="Gene3D" id="3.30.70.1560">
    <property type="entry name" value="Alpha-L RNA-binding motif"/>
    <property type="match status" value="1"/>
</dbReference>
<dbReference type="InterPro" id="IPR000748">
    <property type="entry name" value="PsdUridine_synth_RsuA/RluB/E/F"/>
</dbReference>
<evidence type="ECO:0000313" key="6">
    <source>
        <dbReference type="EMBL" id="MDR7073990.1"/>
    </source>
</evidence>
<evidence type="ECO:0000256" key="3">
    <source>
        <dbReference type="PROSITE-ProRule" id="PRU00182"/>
    </source>
</evidence>
<dbReference type="InterPro" id="IPR036986">
    <property type="entry name" value="S4_RNA-bd_sf"/>
</dbReference>
<dbReference type="PANTHER" id="PTHR47683">
    <property type="entry name" value="PSEUDOURIDINE SYNTHASE FAMILY PROTEIN-RELATED"/>
    <property type="match status" value="1"/>
</dbReference>
<dbReference type="Pfam" id="PF00849">
    <property type="entry name" value="PseudoU_synth_2"/>
    <property type="match status" value="1"/>
</dbReference>
<dbReference type="Proteomes" id="UP001258181">
    <property type="component" value="Unassembled WGS sequence"/>
</dbReference>
<comment type="similarity">
    <text evidence="1 4">Belongs to the pseudouridine synthase RsuA family.</text>
</comment>
<feature type="domain" description="RNA-binding S4" evidence="5">
    <location>
        <begin position="1"/>
        <end position="59"/>
    </location>
</feature>
<dbReference type="InterPro" id="IPR020094">
    <property type="entry name" value="TruA/RsuA/RluB/E/F_N"/>
</dbReference>
<dbReference type="NCBIfam" id="TIGR00093">
    <property type="entry name" value="pseudouridine synthase"/>
    <property type="match status" value="1"/>
</dbReference>
<keyword evidence="2 4" id="KW-0413">Isomerase</keyword>
<dbReference type="InterPro" id="IPR042092">
    <property type="entry name" value="PsdUridine_s_RsuA/RluB/E/F_cat"/>
</dbReference>
<dbReference type="InterPro" id="IPR006145">
    <property type="entry name" value="PsdUridine_synth_RsuA/RluA"/>
</dbReference>
<dbReference type="RefSeq" id="WP_310260207.1">
    <property type="nucleotide sequence ID" value="NZ_JAVDWA010000005.1"/>
</dbReference>
<dbReference type="InterPro" id="IPR018496">
    <property type="entry name" value="PsdUridine_synth_RsuA/RluB_CS"/>
</dbReference>
<dbReference type="PROSITE" id="PS01149">
    <property type="entry name" value="PSI_RSU"/>
    <property type="match status" value="1"/>
</dbReference>
<protein>
    <recommendedName>
        <fullName evidence="4">Pseudouridine synthase</fullName>
        <ecNumber evidence="4">5.4.99.-</ecNumber>
    </recommendedName>
</protein>
<dbReference type="InterPro" id="IPR002942">
    <property type="entry name" value="S4_RNA-bd"/>
</dbReference>
<dbReference type="PANTHER" id="PTHR47683:SF2">
    <property type="entry name" value="RNA-BINDING S4 DOMAIN-CONTAINING PROTEIN"/>
    <property type="match status" value="1"/>
</dbReference>
<dbReference type="SUPFAM" id="SSF55174">
    <property type="entry name" value="Alpha-L RNA-binding motif"/>
    <property type="match status" value="1"/>
</dbReference>
<proteinExistence type="inferred from homology"/>